<dbReference type="EMBL" id="SDMP01000016">
    <property type="protein sequence ID" value="RYR02387.1"/>
    <property type="molecule type" value="Genomic_DNA"/>
</dbReference>
<sequence>MEVMKLCYKLKVKNKIWSQSIDEWLTSLKKIEKGRKKIGKEGGAVEVKVGSAIHPKSIWTLDSVSLWRTLHSNTITASDPNLKPLPSRREQTLLFLFLF</sequence>
<protein>
    <submittedName>
        <fullName evidence="1">Uncharacterized protein</fullName>
    </submittedName>
</protein>
<name>A0A444YKF7_ARAHY</name>
<evidence type="ECO:0000313" key="2">
    <source>
        <dbReference type="Proteomes" id="UP000289738"/>
    </source>
</evidence>
<gene>
    <name evidence="1" type="ORF">Ahy_B06g081183</name>
</gene>
<evidence type="ECO:0000313" key="1">
    <source>
        <dbReference type="EMBL" id="RYR02387.1"/>
    </source>
</evidence>
<accession>A0A444YKF7</accession>
<dbReference type="AlphaFoldDB" id="A0A444YKF7"/>
<reference evidence="1 2" key="1">
    <citation type="submission" date="2019-01" db="EMBL/GenBank/DDBJ databases">
        <title>Sequencing of cultivated peanut Arachis hypogaea provides insights into genome evolution and oil improvement.</title>
        <authorList>
            <person name="Chen X."/>
        </authorList>
    </citation>
    <scope>NUCLEOTIDE SEQUENCE [LARGE SCALE GENOMIC DNA]</scope>
    <source>
        <strain evidence="2">cv. Fuhuasheng</strain>
        <tissue evidence="1">Leaves</tissue>
    </source>
</reference>
<dbReference type="Proteomes" id="UP000289738">
    <property type="component" value="Chromosome B06"/>
</dbReference>
<comment type="caution">
    <text evidence="1">The sequence shown here is derived from an EMBL/GenBank/DDBJ whole genome shotgun (WGS) entry which is preliminary data.</text>
</comment>
<organism evidence="1 2">
    <name type="scientific">Arachis hypogaea</name>
    <name type="common">Peanut</name>
    <dbReference type="NCBI Taxonomy" id="3818"/>
    <lineage>
        <taxon>Eukaryota</taxon>
        <taxon>Viridiplantae</taxon>
        <taxon>Streptophyta</taxon>
        <taxon>Embryophyta</taxon>
        <taxon>Tracheophyta</taxon>
        <taxon>Spermatophyta</taxon>
        <taxon>Magnoliopsida</taxon>
        <taxon>eudicotyledons</taxon>
        <taxon>Gunneridae</taxon>
        <taxon>Pentapetalae</taxon>
        <taxon>rosids</taxon>
        <taxon>fabids</taxon>
        <taxon>Fabales</taxon>
        <taxon>Fabaceae</taxon>
        <taxon>Papilionoideae</taxon>
        <taxon>50 kb inversion clade</taxon>
        <taxon>dalbergioids sensu lato</taxon>
        <taxon>Dalbergieae</taxon>
        <taxon>Pterocarpus clade</taxon>
        <taxon>Arachis</taxon>
    </lineage>
</organism>
<keyword evidence="2" id="KW-1185">Reference proteome</keyword>
<proteinExistence type="predicted"/>